<dbReference type="InterPro" id="IPR011047">
    <property type="entry name" value="Quinoprotein_ADH-like_sf"/>
</dbReference>
<organism evidence="4 5">
    <name type="scientific">Cellulomonas aerilata</name>
    <dbReference type="NCBI Taxonomy" id="515326"/>
    <lineage>
        <taxon>Bacteria</taxon>
        <taxon>Bacillati</taxon>
        <taxon>Actinomycetota</taxon>
        <taxon>Actinomycetes</taxon>
        <taxon>Micrococcales</taxon>
        <taxon>Cellulomonadaceae</taxon>
        <taxon>Cellulomonas</taxon>
    </lineage>
</organism>
<evidence type="ECO:0000313" key="4">
    <source>
        <dbReference type="EMBL" id="GEO33211.1"/>
    </source>
</evidence>
<keyword evidence="2" id="KW-0812">Transmembrane</keyword>
<keyword evidence="2" id="KW-0472">Membrane</keyword>
<comment type="caution">
    <text evidence="4">The sequence shown here is derived from an EMBL/GenBank/DDBJ whole genome shotgun (WGS) entry which is preliminary data.</text>
</comment>
<dbReference type="AlphaFoldDB" id="A0A512D9S7"/>
<accession>A0A512D9S7</accession>
<feature type="domain" description="Pyrrolo-quinoline quinone repeat" evidence="3">
    <location>
        <begin position="399"/>
        <end position="498"/>
    </location>
</feature>
<feature type="transmembrane region" description="Helical" evidence="2">
    <location>
        <begin position="66"/>
        <end position="84"/>
    </location>
</feature>
<gene>
    <name evidence="4" type="ORF">CAE01nite_09360</name>
</gene>
<proteinExistence type="predicted"/>
<sequence length="522" mass="54089">MQDVELVEAVDDAGTRATTSPSERLRVAPDTPDALDTPEGPDDPDAPPTTHRTTPSPAARARLRRAVAVLVAVVLAVAATSSLVQSRRDAARLRALADVPGVMAPLSGPVTELWRTDGWPVAPPSEVGGLLVTVLATPSPGLEAVGIEPRTGEVVWRTTLRARAPEEVPAECVVPGAPWPADGAATDAADTAPGDRPVLVCVVADEVATATEGRNLDSFVHPVRSRLVVMDAVSGELLADDPVGSPAGVASAGTDLLLGTVDADGRPRVTRSDPRSGEVHWTFTSPEPVPADQFGLRRIALRSQDGVVVADAGPVWVLSADGEVLRALPGTVDPFDGHTTVVAGGRFLARTTLGSTDVTTELVEVATGRSQTVEGFVDGSVPDDRSLPDVVLVSPVQGGGLQAHDVGTGAPRWTLEGHDTSPPMILDERVVSIDGSRVESVDGVSGAVVWSTEVAGLAASAMVTDGEVVIVTTNSATDGTLVAVDLDDGRQVWSAPLDDQHYLFVHERRLFGYGSTGLIAIG</sequence>
<dbReference type="InterPro" id="IPR002372">
    <property type="entry name" value="PQQ_rpt_dom"/>
</dbReference>
<dbReference type="Gene3D" id="2.130.10.10">
    <property type="entry name" value="YVTN repeat-like/Quinoprotein amine dehydrogenase"/>
    <property type="match status" value="2"/>
</dbReference>
<dbReference type="Pfam" id="PF13360">
    <property type="entry name" value="PQQ_2"/>
    <property type="match status" value="1"/>
</dbReference>
<evidence type="ECO:0000313" key="5">
    <source>
        <dbReference type="Proteomes" id="UP000321181"/>
    </source>
</evidence>
<dbReference type="Proteomes" id="UP000321181">
    <property type="component" value="Unassembled WGS sequence"/>
</dbReference>
<evidence type="ECO:0000256" key="1">
    <source>
        <dbReference type="SAM" id="MobiDB-lite"/>
    </source>
</evidence>
<dbReference type="PANTHER" id="PTHR34512:SF30">
    <property type="entry name" value="OUTER MEMBRANE PROTEIN ASSEMBLY FACTOR BAMB"/>
    <property type="match status" value="1"/>
</dbReference>
<dbReference type="InterPro" id="IPR015943">
    <property type="entry name" value="WD40/YVTN_repeat-like_dom_sf"/>
</dbReference>
<feature type="region of interest" description="Disordered" evidence="1">
    <location>
        <begin position="1"/>
        <end position="59"/>
    </location>
</feature>
<dbReference type="EMBL" id="BJYY01000004">
    <property type="protein sequence ID" value="GEO33211.1"/>
    <property type="molecule type" value="Genomic_DNA"/>
</dbReference>
<dbReference type="SUPFAM" id="SSF50998">
    <property type="entry name" value="Quinoprotein alcohol dehydrogenase-like"/>
    <property type="match status" value="1"/>
</dbReference>
<evidence type="ECO:0000256" key="2">
    <source>
        <dbReference type="SAM" id="Phobius"/>
    </source>
</evidence>
<keyword evidence="5" id="KW-1185">Reference proteome</keyword>
<evidence type="ECO:0000259" key="3">
    <source>
        <dbReference type="Pfam" id="PF13360"/>
    </source>
</evidence>
<dbReference type="PANTHER" id="PTHR34512">
    <property type="entry name" value="CELL SURFACE PROTEIN"/>
    <property type="match status" value="1"/>
</dbReference>
<protein>
    <recommendedName>
        <fullName evidence="3">Pyrrolo-quinoline quinone repeat domain-containing protein</fullName>
    </recommendedName>
</protein>
<reference evidence="4 5" key="1">
    <citation type="submission" date="2019-07" db="EMBL/GenBank/DDBJ databases">
        <title>Whole genome shotgun sequence of Cellulomonas aerilata NBRC 106308.</title>
        <authorList>
            <person name="Hosoyama A."/>
            <person name="Uohara A."/>
            <person name="Ohji S."/>
            <person name="Ichikawa N."/>
        </authorList>
    </citation>
    <scope>NUCLEOTIDE SEQUENCE [LARGE SCALE GENOMIC DNA]</scope>
    <source>
        <strain evidence="4 5">NBRC 106308</strain>
    </source>
</reference>
<keyword evidence="2" id="KW-1133">Transmembrane helix</keyword>
<feature type="compositionally biased region" description="Low complexity" evidence="1">
    <location>
        <begin position="48"/>
        <end position="59"/>
    </location>
</feature>
<feature type="compositionally biased region" description="Acidic residues" evidence="1">
    <location>
        <begin position="1"/>
        <end position="11"/>
    </location>
</feature>
<name>A0A512D9S7_9CELL</name>